<dbReference type="EMBL" id="GG662514">
    <property type="protein sequence ID" value="EWS72422.1"/>
    <property type="molecule type" value="Genomic_DNA"/>
</dbReference>
<keyword evidence="1" id="KW-1133">Transmembrane helix</keyword>
<evidence type="ECO:0000313" key="3">
    <source>
        <dbReference type="Proteomes" id="UP000009168"/>
    </source>
</evidence>
<evidence type="ECO:0000313" key="2">
    <source>
        <dbReference type="EMBL" id="EWS72422.1"/>
    </source>
</evidence>
<proteinExistence type="predicted"/>
<dbReference type="AlphaFoldDB" id="W7X4S8"/>
<dbReference type="InParanoid" id="W7X4S8"/>
<keyword evidence="3" id="KW-1185">Reference proteome</keyword>
<evidence type="ECO:0000256" key="1">
    <source>
        <dbReference type="SAM" id="Phobius"/>
    </source>
</evidence>
<name>W7X4S8_TETTS</name>
<dbReference type="RefSeq" id="XP_012655049.1">
    <property type="nucleotide sequence ID" value="XM_012799595.1"/>
</dbReference>
<dbReference type="KEGG" id="tet:TTHERM_000773499"/>
<protein>
    <submittedName>
        <fullName evidence="2">Transmembrane protein, putative</fullName>
    </submittedName>
</protein>
<feature type="transmembrane region" description="Helical" evidence="1">
    <location>
        <begin position="21"/>
        <end position="39"/>
    </location>
</feature>
<reference evidence="3" key="1">
    <citation type="journal article" date="2006" name="PLoS Biol.">
        <title>Macronuclear genome sequence of the ciliate Tetrahymena thermophila, a model eukaryote.</title>
        <authorList>
            <person name="Eisen J.A."/>
            <person name="Coyne R.S."/>
            <person name="Wu M."/>
            <person name="Wu D."/>
            <person name="Thiagarajan M."/>
            <person name="Wortman J.R."/>
            <person name="Badger J.H."/>
            <person name="Ren Q."/>
            <person name="Amedeo P."/>
            <person name="Jones K.M."/>
            <person name="Tallon L.J."/>
            <person name="Delcher A.L."/>
            <person name="Salzberg S.L."/>
            <person name="Silva J.C."/>
            <person name="Haas B.J."/>
            <person name="Majoros W.H."/>
            <person name="Farzad M."/>
            <person name="Carlton J.M."/>
            <person name="Smith R.K. Jr."/>
            <person name="Garg J."/>
            <person name="Pearlman R.E."/>
            <person name="Karrer K.M."/>
            <person name="Sun L."/>
            <person name="Manning G."/>
            <person name="Elde N.C."/>
            <person name="Turkewitz A.P."/>
            <person name="Asai D.J."/>
            <person name="Wilkes D.E."/>
            <person name="Wang Y."/>
            <person name="Cai H."/>
            <person name="Collins K."/>
            <person name="Stewart B.A."/>
            <person name="Lee S.R."/>
            <person name="Wilamowska K."/>
            <person name="Weinberg Z."/>
            <person name="Ruzzo W.L."/>
            <person name="Wloga D."/>
            <person name="Gaertig J."/>
            <person name="Frankel J."/>
            <person name="Tsao C.-C."/>
            <person name="Gorovsky M.A."/>
            <person name="Keeling P.J."/>
            <person name="Waller R.F."/>
            <person name="Patron N.J."/>
            <person name="Cherry J.M."/>
            <person name="Stover N.A."/>
            <person name="Krieger C.J."/>
            <person name="del Toro C."/>
            <person name="Ryder H.F."/>
            <person name="Williamson S.C."/>
            <person name="Barbeau R.A."/>
            <person name="Hamilton E.P."/>
            <person name="Orias E."/>
        </authorList>
    </citation>
    <scope>NUCLEOTIDE SEQUENCE [LARGE SCALE GENOMIC DNA]</scope>
    <source>
        <strain evidence="3">SB210</strain>
    </source>
</reference>
<accession>W7X4S8</accession>
<organism evidence="2 3">
    <name type="scientific">Tetrahymena thermophila (strain SB210)</name>
    <dbReference type="NCBI Taxonomy" id="312017"/>
    <lineage>
        <taxon>Eukaryota</taxon>
        <taxon>Sar</taxon>
        <taxon>Alveolata</taxon>
        <taxon>Ciliophora</taxon>
        <taxon>Intramacronucleata</taxon>
        <taxon>Oligohymenophorea</taxon>
        <taxon>Hymenostomatida</taxon>
        <taxon>Tetrahymenina</taxon>
        <taxon>Tetrahymenidae</taxon>
        <taxon>Tetrahymena</taxon>
    </lineage>
</organism>
<gene>
    <name evidence="2" type="ORF">TTHERM_000773499</name>
</gene>
<dbReference type="Proteomes" id="UP000009168">
    <property type="component" value="Unassembled WGS sequence"/>
</dbReference>
<dbReference type="GeneID" id="24440612"/>
<keyword evidence="1 2" id="KW-0812">Transmembrane</keyword>
<sequence length="143" mass="17782">MKTRFQYSLFQAEKKYFKTKYLVLSFLFNILTYINSIFFRKADIKANLMEQDEDCKMRKIKKENYIKEIKERKKKIIINQYEQIKNIKQQKIKQKKQEKERQIKLTTNIKCIYEICDESKTKNKSYHFKEQIQQKFRQIKKEL</sequence>
<keyword evidence="1" id="KW-0472">Membrane</keyword>